<sequence length="262" mass="27752">MQYLLEYSDWTNQREQELNEDWGWDDLAHLGVDVISAVADTVVPGSGSVIDIIHAISYSIQSSFASTEAEKVSLNMQGLITLASVAAISGAQALAVALKAQIKIVMAAFTEGLSNPTAFKLAKAAAPEVSAKLKTLLGMVSDIAKWVGQKIREFKNSELGAWVISKFGSIDIAITKIGNLITQGIPASINKFLQFLAKLNPLKLGAHGAPGETGELVLKVAAKNYAMAKAANTTIAAITNTTNQTKKEIASLNTKPQTKPAS</sequence>
<accession>A0A6J5SVV0</accession>
<organism evidence="1">
    <name type="scientific">uncultured Caudovirales phage</name>
    <dbReference type="NCBI Taxonomy" id="2100421"/>
    <lineage>
        <taxon>Viruses</taxon>
        <taxon>Duplodnaviria</taxon>
        <taxon>Heunggongvirae</taxon>
        <taxon>Uroviricota</taxon>
        <taxon>Caudoviricetes</taxon>
        <taxon>Peduoviridae</taxon>
        <taxon>Maltschvirus</taxon>
        <taxon>Maltschvirus maltsch</taxon>
    </lineage>
</organism>
<reference evidence="1" key="1">
    <citation type="submission" date="2020-05" db="EMBL/GenBank/DDBJ databases">
        <authorList>
            <person name="Chiriac C."/>
            <person name="Salcher M."/>
            <person name="Ghai R."/>
            <person name="Kavagutti S V."/>
        </authorList>
    </citation>
    <scope>NUCLEOTIDE SEQUENCE</scope>
</reference>
<gene>
    <name evidence="1" type="ORF">UFOVP1604_209</name>
</gene>
<evidence type="ECO:0000313" key="1">
    <source>
        <dbReference type="EMBL" id="CAB4219126.1"/>
    </source>
</evidence>
<protein>
    <submittedName>
        <fullName evidence="1">Uncharacterized protein</fullName>
    </submittedName>
</protein>
<proteinExistence type="predicted"/>
<name>A0A6J5SVV0_9CAUD</name>
<dbReference type="EMBL" id="LR797474">
    <property type="protein sequence ID" value="CAB4219126.1"/>
    <property type="molecule type" value="Genomic_DNA"/>
</dbReference>